<sequence length="86" mass="9970">MLGGRHVNMGKPDCQGLFTTTFSCLSILKIHVHLFNCIMKPKLLCIFHCFYLGVSFHSLWSMVVIGYILLYSLYFLDFLRCILSEM</sequence>
<dbReference type="Proteomes" id="UP000807115">
    <property type="component" value="Chromosome 10"/>
</dbReference>
<dbReference type="AlphaFoldDB" id="A0A921Q0X9"/>
<keyword evidence="1" id="KW-1133">Transmembrane helix</keyword>
<reference evidence="2" key="2">
    <citation type="submission" date="2020-10" db="EMBL/GenBank/DDBJ databases">
        <authorList>
            <person name="Cooper E.A."/>
            <person name="Brenton Z.W."/>
            <person name="Flinn B.S."/>
            <person name="Jenkins J."/>
            <person name="Shu S."/>
            <person name="Flowers D."/>
            <person name="Luo F."/>
            <person name="Wang Y."/>
            <person name="Xia P."/>
            <person name="Barry K."/>
            <person name="Daum C."/>
            <person name="Lipzen A."/>
            <person name="Yoshinaga Y."/>
            <person name="Schmutz J."/>
            <person name="Saski C."/>
            <person name="Vermerris W."/>
            <person name="Kresovich S."/>
        </authorList>
    </citation>
    <scope>NUCLEOTIDE SEQUENCE</scope>
</reference>
<protein>
    <submittedName>
        <fullName evidence="2">Uncharacterized protein</fullName>
    </submittedName>
</protein>
<reference evidence="2" key="1">
    <citation type="journal article" date="2019" name="BMC Genomics">
        <title>A new reference genome for Sorghum bicolor reveals high levels of sequence similarity between sweet and grain genotypes: implications for the genetics of sugar metabolism.</title>
        <authorList>
            <person name="Cooper E.A."/>
            <person name="Brenton Z.W."/>
            <person name="Flinn B.S."/>
            <person name="Jenkins J."/>
            <person name="Shu S."/>
            <person name="Flowers D."/>
            <person name="Luo F."/>
            <person name="Wang Y."/>
            <person name="Xia P."/>
            <person name="Barry K."/>
            <person name="Daum C."/>
            <person name="Lipzen A."/>
            <person name="Yoshinaga Y."/>
            <person name="Schmutz J."/>
            <person name="Saski C."/>
            <person name="Vermerris W."/>
            <person name="Kresovich S."/>
        </authorList>
    </citation>
    <scope>NUCLEOTIDE SEQUENCE</scope>
</reference>
<dbReference type="EMBL" id="CM027689">
    <property type="protein sequence ID" value="KAG0512420.1"/>
    <property type="molecule type" value="Genomic_DNA"/>
</dbReference>
<keyword evidence="1" id="KW-0812">Transmembrane</keyword>
<keyword evidence="1" id="KW-0472">Membrane</keyword>
<evidence type="ECO:0000313" key="2">
    <source>
        <dbReference type="EMBL" id="KAG0512420.1"/>
    </source>
</evidence>
<organism evidence="2 3">
    <name type="scientific">Sorghum bicolor</name>
    <name type="common">Sorghum</name>
    <name type="synonym">Sorghum vulgare</name>
    <dbReference type="NCBI Taxonomy" id="4558"/>
    <lineage>
        <taxon>Eukaryota</taxon>
        <taxon>Viridiplantae</taxon>
        <taxon>Streptophyta</taxon>
        <taxon>Embryophyta</taxon>
        <taxon>Tracheophyta</taxon>
        <taxon>Spermatophyta</taxon>
        <taxon>Magnoliopsida</taxon>
        <taxon>Liliopsida</taxon>
        <taxon>Poales</taxon>
        <taxon>Poaceae</taxon>
        <taxon>PACMAD clade</taxon>
        <taxon>Panicoideae</taxon>
        <taxon>Andropogonodae</taxon>
        <taxon>Andropogoneae</taxon>
        <taxon>Sorghinae</taxon>
        <taxon>Sorghum</taxon>
    </lineage>
</organism>
<dbReference type="PROSITE" id="PS51257">
    <property type="entry name" value="PROKAR_LIPOPROTEIN"/>
    <property type="match status" value="1"/>
</dbReference>
<feature type="transmembrane region" description="Helical" evidence="1">
    <location>
        <begin position="49"/>
        <end position="76"/>
    </location>
</feature>
<proteinExistence type="predicted"/>
<name>A0A921Q0X9_SORBI</name>
<comment type="caution">
    <text evidence="2">The sequence shown here is derived from an EMBL/GenBank/DDBJ whole genome shotgun (WGS) entry which is preliminary data.</text>
</comment>
<gene>
    <name evidence="2" type="ORF">BDA96_10G011500</name>
</gene>
<evidence type="ECO:0000313" key="3">
    <source>
        <dbReference type="Proteomes" id="UP000807115"/>
    </source>
</evidence>
<evidence type="ECO:0000256" key="1">
    <source>
        <dbReference type="SAM" id="Phobius"/>
    </source>
</evidence>
<accession>A0A921Q0X9</accession>